<dbReference type="Gene3D" id="3.40.50.12370">
    <property type="match status" value="1"/>
</dbReference>
<dbReference type="PANTHER" id="PTHR46268:SF15">
    <property type="entry name" value="UNIVERSAL STRESS PROTEIN HP_0031"/>
    <property type="match status" value="1"/>
</dbReference>
<dbReference type="InterPro" id="IPR006016">
    <property type="entry name" value="UspA"/>
</dbReference>
<comment type="caution">
    <text evidence="3">The sequence shown here is derived from an EMBL/GenBank/DDBJ whole genome shotgun (WGS) entry which is preliminary data.</text>
</comment>
<protein>
    <submittedName>
        <fullName evidence="3">Universal stress family protein</fullName>
    </submittedName>
</protein>
<evidence type="ECO:0000313" key="4">
    <source>
        <dbReference type="Proteomes" id="UP000223527"/>
    </source>
</evidence>
<dbReference type="SUPFAM" id="SSF52402">
    <property type="entry name" value="Adenine nucleotide alpha hydrolases-like"/>
    <property type="match status" value="2"/>
</dbReference>
<dbReference type="AlphaFoldDB" id="A0A2C6Z3T6"/>
<feature type="domain" description="UspA" evidence="2">
    <location>
        <begin position="155"/>
        <end position="278"/>
    </location>
</feature>
<dbReference type="EMBL" id="PDNU01000061">
    <property type="protein sequence ID" value="PHK93181.1"/>
    <property type="molecule type" value="Genomic_DNA"/>
</dbReference>
<keyword evidence="4" id="KW-1185">Reference proteome</keyword>
<dbReference type="OrthoDB" id="9804721at2"/>
<dbReference type="PANTHER" id="PTHR46268">
    <property type="entry name" value="STRESS RESPONSE PROTEIN NHAX"/>
    <property type="match status" value="1"/>
</dbReference>
<sequence>MSLKDLLAYLPNPKAAPAILDAAISLARRHGAHLTALHVYSMEWPLMAAMDGYVSSATWRMILDEAERSAKEQADQIRAKFEEAARREGIQAEWRLVEGTPDAVLAQHARYADMVILGRSDGAGLDADLAEAVLFAAGRPVLLLPPTPPRDFGARRILVGWNDRREAARAVGDALPLIRAAEAVQVLSVFGEEAEQTACRVQAEDVARHLARHGATVSAATSMTGDGLRVEDVLLNTASDLGADLLVIGGYGHGRVREMVLGGVTRSLLHGATIPVLLSH</sequence>
<proteinExistence type="inferred from homology"/>
<dbReference type="Proteomes" id="UP000223527">
    <property type="component" value="Unassembled WGS sequence"/>
</dbReference>
<comment type="similarity">
    <text evidence="1">Belongs to the universal stress protein A family.</text>
</comment>
<evidence type="ECO:0000313" key="3">
    <source>
        <dbReference type="EMBL" id="PHK93181.1"/>
    </source>
</evidence>
<dbReference type="PRINTS" id="PR01438">
    <property type="entry name" value="UNVRSLSTRESS"/>
</dbReference>
<organism evidence="3 4">
    <name type="scientific">Teichococcus rhizosphaerae</name>
    <dbReference type="NCBI Taxonomy" id="1335062"/>
    <lineage>
        <taxon>Bacteria</taxon>
        <taxon>Pseudomonadati</taxon>
        <taxon>Pseudomonadota</taxon>
        <taxon>Alphaproteobacteria</taxon>
        <taxon>Acetobacterales</taxon>
        <taxon>Roseomonadaceae</taxon>
        <taxon>Roseomonas</taxon>
    </lineage>
</organism>
<dbReference type="RefSeq" id="WP_099097265.1">
    <property type="nucleotide sequence ID" value="NZ_PDNU01000061.1"/>
</dbReference>
<evidence type="ECO:0000259" key="2">
    <source>
        <dbReference type="Pfam" id="PF00582"/>
    </source>
</evidence>
<evidence type="ECO:0000256" key="1">
    <source>
        <dbReference type="ARBA" id="ARBA00008791"/>
    </source>
</evidence>
<dbReference type="InterPro" id="IPR006015">
    <property type="entry name" value="Universal_stress_UspA"/>
</dbReference>
<dbReference type="Pfam" id="PF00582">
    <property type="entry name" value="Usp"/>
    <property type="match status" value="2"/>
</dbReference>
<name>A0A2C6Z3T6_9PROT</name>
<dbReference type="CDD" id="cd00293">
    <property type="entry name" value="USP-like"/>
    <property type="match status" value="2"/>
</dbReference>
<gene>
    <name evidence="3" type="ORF">CR162_19955</name>
</gene>
<accession>A0A2C6Z3T6</accession>
<reference evidence="3 4" key="1">
    <citation type="submission" date="2017-10" db="EMBL/GenBank/DDBJ databases">
        <authorList>
            <person name="Banno H."/>
            <person name="Chua N.-H."/>
        </authorList>
    </citation>
    <scope>NUCLEOTIDE SEQUENCE [LARGE SCALE GENOMIC DNA]</scope>
    <source>
        <strain evidence="3 4">YW11</strain>
    </source>
</reference>
<feature type="domain" description="UspA" evidence="2">
    <location>
        <begin position="14"/>
        <end position="143"/>
    </location>
</feature>